<protein>
    <recommendedName>
        <fullName evidence="3">Type II toxin-antitoxin system HicA family toxin</fullName>
    </recommendedName>
</protein>
<evidence type="ECO:0000313" key="1">
    <source>
        <dbReference type="EMBL" id="KJY59691.1"/>
    </source>
</evidence>
<gene>
    <name evidence="1" type="ORF">JF72_15300</name>
</gene>
<name>A0A0F4LQ47_9LACO</name>
<geneLocation type="plasmid" evidence="1">
    <name>pHma11p1</name>
</geneLocation>
<evidence type="ECO:0000313" key="2">
    <source>
        <dbReference type="Proteomes" id="UP000033682"/>
    </source>
</evidence>
<dbReference type="AlphaFoldDB" id="A0A0F4LQ47"/>
<dbReference type="PATRIC" id="fig|303541.3.peg.104"/>
<keyword evidence="2" id="KW-1185">Reference proteome</keyword>
<dbReference type="EMBL" id="JXLG01000016">
    <property type="protein sequence ID" value="KJY59691.1"/>
    <property type="molecule type" value="Genomic_DNA"/>
</dbReference>
<evidence type="ECO:0008006" key="3">
    <source>
        <dbReference type="Google" id="ProtNLM"/>
    </source>
</evidence>
<keyword evidence="1" id="KW-0614">Plasmid</keyword>
<accession>A0A0F4LQ47</accession>
<comment type="caution">
    <text evidence="1">The sequence shown here is derived from an EMBL/GenBank/DDBJ whole genome shotgun (WGS) entry which is preliminary data.</text>
</comment>
<proteinExistence type="predicted"/>
<sequence>MNKSRKLVERFKKKPKDFTYQEAKTMLEGFGFKISNKGKTSGSRVLFRLNDTTVLLHKPHPFNYIKRYKLDEIEAALKEVGKL</sequence>
<organism evidence="1 2">
    <name type="scientific">Lactobacillus apis</name>
    <dbReference type="NCBI Taxonomy" id="303541"/>
    <lineage>
        <taxon>Bacteria</taxon>
        <taxon>Bacillati</taxon>
        <taxon>Bacillota</taxon>
        <taxon>Bacilli</taxon>
        <taxon>Lactobacillales</taxon>
        <taxon>Lactobacillaceae</taxon>
        <taxon>Lactobacillus</taxon>
    </lineage>
</organism>
<reference evidence="1 2" key="1">
    <citation type="submission" date="2015-01" db="EMBL/GenBank/DDBJ databases">
        <title>Comparative genomics of the lactic acid bacteria isolated from the honey bee gut.</title>
        <authorList>
            <person name="Ellegaard K.M."/>
            <person name="Tamarit D."/>
            <person name="Javelind E."/>
            <person name="Olofsson T."/>
            <person name="Andersson S.G."/>
            <person name="Vasquez A."/>
        </authorList>
    </citation>
    <scope>NUCLEOTIDE SEQUENCE [LARGE SCALE GENOMIC DNA]</scope>
    <source>
        <strain evidence="1 2">Hma11</strain>
        <plasmid evidence="1">pHma11p1</plasmid>
    </source>
</reference>
<dbReference type="RefSeq" id="WP_046308374.1">
    <property type="nucleotide sequence ID" value="NZ_KQ034005.1"/>
</dbReference>
<dbReference type="HOGENOM" id="CLU_164851_0_1_9"/>
<dbReference type="Proteomes" id="UP000033682">
    <property type="component" value="Unassembled WGS sequence"/>
</dbReference>